<evidence type="ECO:0000259" key="6">
    <source>
        <dbReference type="PROSITE" id="PS50853"/>
    </source>
</evidence>
<keyword evidence="4" id="KW-0624">Polysaccharide degradation</keyword>
<keyword evidence="2" id="KW-0677">Repeat</keyword>
<proteinExistence type="predicted"/>
<feature type="signal peptide" evidence="5">
    <location>
        <begin position="1"/>
        <end position="27"/>
    </location>
</feature>
<gene>
    <name evidence="7" type="ORF">GCM10017581_004070</name>
</gene>
<keyword evidence="3" id="KW-0326">Glycosidase</keyword>
<feature type="domain" description="Fibronectin type-III" evidence="6">
    <location>
        <begin position="238"/>
        <end position="322"/>
    </location>
</feature>
<evidence type="ECO:0000256" key="3">
    <source>
        <dbReference type="ARBA" id="ARBA00023295"/>
    </source>
</evidence>
<dbReference type="InterPro" id="IPR014755">
    <property type="entry name" value="Cu-Rt/internalin_Ig-like"/>
</dbReference>
<keyword evidence="1 5" id="KW-0732">Signal</keyword>
<dbReference type="GO" id="GO:0016798">
    <property type="term" value="F:hydrolase activity, acting on glycosyl bonds"/>
    <property type="evidence" value="ECO:0007669"/>
    <property type="project" value="UniProtKB-KW"/>
</dbReference>
<dbReference type="Pfam" id="PF13205">
    <property type="entry name" value="Big_5"/>
    <property type="match status" value="1"/>
</dbReference>
<evidence type="ECO:0000313" key="8">
    <source>
        <dbReference type="Proteomes" id="UP001143480"/>
    </source>
</evidence>
<dbReference type="InterPro" id="IPR013783">
    <property type="entry name" value="Ig-like_fold"/>
</dbReference>
<dbReference type="Proteomes" id="UP001143480">
    <property type="component" value="Unassembled WGS sequence"/>
</dbReference>
<dbReference type="InterPro" id="IPR011330">
    <property type="entry name" value="Glyco_hydro/deAcase_b/a-brl"/>
</dbReference>
<keyword evidence="8" id="KW-1185">Reference proteome</keyword>
<keyword evidence="3" id="KW-0378">Hydrolase</keyword>
<dbReference type="InterPro" id="IPR018763">
    <property type="entry name" value="DUF2334"/>
</dbReference>
<dbReference type="PANTHER" id="PTHR46708">
    <property type="entry name" value="TENASCIN"/>
    <property type="match status" value="1"/>
</dbReference>
<dbReference type="InterPro" id="IPR050991">
    <property type="entry name" value="ECM_Regulatory_Proteins"/>
</dbReference>
<dbReference type="CDD" id="cd00063">
    <property type="entry name" value="FN3"/>
    <property type="match status" value="1"/>
</dbReference>
<dbReference type="InterPro" id="IPR036116">
    <property type="entry name" value="FN3_sf"/>
</dbReference>
<evidence type="ECO:0000256" key="1">
    <source>
        <dbReference type="ARBA" id="ARBA00022729"/>
    </source>
</evidence>
<feature type="domain" description="Fibronectin type-III" evidence="6">
    <location>
        <begin position="136"/>
        <end position="229"/>
    </location>
</feature>
<dbReference type="SUPFAM" id="SSF88713">
    <property type="entry name" value="Glycoside hydrolase/deacetylase"/>
    <property type="match status" value="1"/>
</dbReference>
<accession>A0A9W6KAV6</accession>
<dbReference type="PANTHER" id="PTHR46708:SF2">
    <property type="entry name" value="FIBRONECTIN TYPE-III DOMAIN-CONTAINING PROTEIN"/>
    <property type="match status" value="1"/>
</dbReference>
<organism evidence="7 8">
    <name type="scientific">Dactylosporangium matsuzakiense</name>
    <dbReference type="NCBI Taxonomy" id="53360"/>
    <lineage>
        <taxon>Bacteria</taxon>
        <taxon>Bacillati</taxon>
        <taxon>Actinomycetota</taxon>
        <taxon>Actinomycetes</taxon>
        <taxon>Micromonosporales</taxon>
        <taxon>Micromonosporaceae</taxon>
        <taxon>Dactylosporangium</taxon>
    </lineage>
</organism>
<reference evidence="7" key="1">
    <citation type="journal article" date="2014" name="Int. J. Syst. Evol. Microbiol.">
        <title>Complete genome sequence of Corynebacterium casei LMG S-19264T (=DSM 44701T), isolated from a smear-ripened cheese.</title>
        <authorList>
            <consortium name="US DOE Joint Genome Institute (JGI-PGF)"/>
            <person name="Walter F."/>
            <person name="Albersmeier A."/>
            <person name="Kalinowski J."/>
            <person name="Ruckert C."/>
        </authorList>
    </citation>
    <scope>NUCLEOTIDE SEQUENCE</scope>
    <source>
        <strain evidence="7">VKM Ac-1321</strain>
    </source>
</reference>
<sequence length="823" mass="86392">MRISVKLVGSAVVGTIVASGLGTVAHAAAPAVTAVTPKNGATGVPATARPTITFNDPTDPASLRYSFVKTAGSVSVPAYYTYDAPTHTFTFVPRAALADSTRYTLTVKVKGTSGSLSDQYVWAFTTGVTDRQAPTAPGATTVTDVTTTGATVSWGAASDDTGVSEYRIFDGTATAPIATLTGNPPATTTTLSGLTPSTAHTLTVKAVDAAGNVSAAGAAAGFTTLTPPPPPDVTAPSAPGAPVAGELTATSVALSWAASTDDRGVVSYRVTGGPSVQTVTATGVTVSGLSARSQYTFSVEALDAAGNVSAASPSTVVTTPAAPLVDARTGAGIPGATGKTLVLYDTTGPYGFLGEQYAIATANLSSHFGDWTAQPVVNYQAGELNDYQAVIYMGSTYDEPLPAAFLDDVTATTKPVIWVYDNIWQLTARDPNFAANRGFTWSQFDVSPVSKVNYEGRTFTRDPQNMAGIMNTVIYDTTKATAIGNAVRDADSSAFSWGVRSGNFTYLGEIPYSYMTTNDRYVAFANLLEEALAPQTAERHRALVRIEDVGPDADPAELNAITTYLSSRNIPFSVAVYSRYVDAKGAYSNGVPQDYTLADRPQVVAALKNMQAHGGTLLMHGYTHQYASKDNPYNGVSADDFEFYTAHVDPATNNVVYDGPVAEDSQSWAQSRIDAAFAEFAKAGLVKPTIFEFPHYAGSDAANRAVAATFTTRYDRGLYSAGALRGGPLDNTRIIGQFFPYTVRDIYGVVTYPENLGNIELEPYNNHPAMLPADLVASAQLNTAVKDGVASFFFHPYVDVSYLKATVEGIQGAGYTFVPAGSM</sequence>
<evidence type="ECO:0000256" key="2">
    <source>
        <dbReference type="ARBA" id="ARBA00022737"/>
    </source>
</evidence>
<evidence type="ECO:0000313" key="7">
    <source>
        <dbReference type="EMBL" id="GLK98666.1"/>
    </source>
</evidence>
<dbReference type="GO" id="GO:0000272">
    <property type="term" value="P:polysaccharide catabolic process"/>
    <property type="evidence" value="ECO:0007669"/>
    <property type="project" value="UniProtKB-KW"/>
</dbReference>
<dbReference type="Gene3D" id="2.60.40.1220">
    <property type="match status" value="1"/>
</dbReference>
<dbReference type="Gene3D" id="3.20.20.370">
    <property type="entry name" value="Glycoside hydrolase/deacetylase"/>
    <property type="match status" value="1"/>
</dbReference>
<dbReference type="Pfam" id="PF00041">
    <property type="entry name" value="fn3"/>
    <property type="match status" value="2"/>
</dbReference>
<dbReference type="AlphaFoldDB" id="A0A9W6KAV6"/>
<evidence type="ECO:0000256" key="4">
    <source>
        <dbReference type="ARBA" id="ARBA00023326"/>
    </source>
</evidence>
<comment type="caution">
    <text evidence="7">The sequence shown here is derived from an EMBL/GenBank/DDBJ whole genome shotgun (WGS) entry which is preliminary data.</text>
</comment>
<feature type="chain" id="PRO_5040746116" description="Fibronectin type-III domain-containing protein" evidence="5">
    <location>
        <begin position="28"/>
        <end position="823"/>
    </location>
</feature>
<dbReference type="InterPro" id="IPR003961">
    <property type="entry name" value="FN3_dom"/>
</dbReference>
<dbReference type="PROSITE" id="PS50853">
    <property type="entry name" value="FN3"/>
    <property type="match status" value="2"/>
</dbReference>
<name>A0A9W6KAV6_9ACTN</name>
<evidence type="ECO:0000256" key="5">
    <source>
        <dbReference type="SAM" id="SignalP"/>
    </source>
</evidence>
<dbReference type="SUPFAM" id="SSF49265">
    <property type="entry name" value="Fibronectin type III"/>
    <property type="match status" value="2"/>
</dbReference>
<dbReference type="EMBL" id="BSFP01000002">
    <property type="protein sequence ID" value="GLK98666.1"/>
    <property type="molecule type" value="Genomic_DNA"/>
</dbReference>
<keyword evidence="4" id="KW-0119">Carbohydrate metabolism</keyword>
<dbReference type="SMART" id="SM00060">
    <property type="entry name" value="FN3"/>
    <property type="match status" value="2"/>
</dbReference>
<protein>
    <recommendedName>
        <fullName evidence="6">Fibronectin type-III domain-containing protein</fullName>
    </recommendedName>
</protein>
<reference evidence="7" key="2">
    <citation type="submission" date="2023-01" db="EMBL/GenBank/DDBJ databases">
        <authorList>
            <person name="Sun Q."/>
            <person name="Evtushenko L."/>
        </authorList>
    </citation>
    <scope>NUCLEOTIDE SEQUENCE</scope>
    <source>
        <strain evidence="7">VKM Ac-1321</strain>
    </source>
</reference>
<dbReference type="Pfam" id="PF10096">
    <property type="entry name" value="DUF2334"/>
    <property type="match status" value="1"/>
</dbReference>
<dbReference type="CDD" id="cd10923">
    <property type="entry name" value="CE4_COG5298"/>
    <property type="match status" value="1"/>
</dbReference>
<dbReference type="Gene3D" id="2.60.40.10">
    <property type="entry name" value="Immunoglobulins"/>
    <property type="match status" value="2"/>
</dbReference>
<dbReference type="InterPro" id="IPR032812">
    <property type="entry name" value="SbsA_Ig"/>
</dbReference>